<feature type="non-terminal residue" evidence="5">
    <location>
        <position position="106"/>
    </location>
</feature>
<dbReference type="EMBL" id="JAMKFB020000011">
    <property type="protein sequence ID" value="KAL0181461.1"/>
    <property type="molecule type" value="Genomic_DNA"/>
</dbReference>
<comment type="caution">
    <text evidence="5">The sequence shown here is derived from an EMBL/GenBank/DDBJ whole genome shotgun (WGS) entry which is preliminary data.</text>
</comment>
<feature type="domain" description="IF rod" evidence="4">
    <location>
        <begin position="1"/>
        <end position="106"/>
    </location>
</feature>
<sequence>YDTELNLRTVVEADTARLRGVLGEIKLSIGDLENQLTGLKEELQYLKKNHEEDLLLLREQHSGSVSVEMDCAPPVDLNKEMQEMRSQYEMLIEKNRKEAERWFQSK</sequence>
<dbReference type="Gene3D" id="1.20.5.1160">
    <property type="entry name" value="Vasodilator-stimulated phosphoprotein"/>
    <property type="match status" value="1"/>
</dbReference>
<gene>
    <name evidence="5" type="ORF">M9458_023867</name>
</gene>
<evidence type="ECO:0000256" key="1">
    <source>
        <dbReference type="ARBA" id="ARBA00022754"/>
    </source>
</evidence>
<dbReference type="PROSITE" id="PS51842">
    <property type="entry name" value="IF_ROD_2"/>
    <property type="match status" value="1"/>
</dbReference>
<dbReference type="Gene3D" id="1.20.5.500">
    <property type="entry name" value="Single helix bin"/>
    <property type="match status" value="1"/>
</dbReference>
<evidence type="ECO:0000259" key="4">
    <source>
        <dbReference type="PROSITE" id="PS51842"/>
    </source>
</evidence>
<evidence type="ECO:0000256" key="2">
    <source>
        <dbReference type="ARBA" id="ARBA00023054"/>
    </source>
</evidence>
<keyword evidence="2 3" id="KW-0175">Coiled coil</keyword>
<evidence type="ECO:0000256" key="3">
    <source>
        <dbReference type="SAM" id="Coils"/>
    </source>
</evidence>
<reference evidence="5 6" key="1">
    <citation type="submission" date="2024-05" db="EMBL/GenBank/DDBJ databases">
        <title>Genome sequencing and assembly of Indian major carp, Cirrhinus mrigala (Hamilton, 1822).</title>
        <authorList>
            <person name="Mohindra V."/>
            <person name="Chowdhury L.M."/>
            <person name="Lal K."/>
            <person name="Jena J.K."/>
        </authorList>
    </citation>
    <scope>NUCLEOTIDE SEQUENCE [LARGE SCALE GENOMIC DNA]</scope>
    <source>
        <strain evidence="5">CM1030</strain>
        <tissue evidence="5">Blood</tissue>
    </source>
</reference>
<dbReference type="PANTHER" id="PTHR23239">
    <property type="entry name" value="INTERMEDIATE FILAMENT"/>
    <property type="match status" value="1"/>
</dbReference>
<evidence type="ECO:0000313" key="6">
    <source>
        <dbReference type="Proteomes" id="UP001529510"/>
    </source>
</evidence>
<keyword evidence="6" id="KW-1185">Reference proteome</keyword>
<evidence type="ECO:0000313" key="5">
    <source>
        <dbReference type="EMBL" id="KAL0181461.1"/>
    </source>
</evidence>
<protein>
    <recommendedName>
        <fullName evidence="4">IF rod domain-containing protein</fullName>
    </recommendedName>
</protein>
<proteinExistence type="predicted"/>
<dbReference type="PANTHER" id="PTHR23239:SF180">
    <property type="entry name" value="KERATIN, TYPE I CYTOSKELETAL 17"/>
    <property type="match status" value="1"/>
</dbReference>
<keyword evidence="1" id="KW-0403">Intermediate filament</keyword>
<dbReference type="PRINTS" id="PR01248">
    <property type="entry name" value="TYPE1KERATIN"/>
</dbReference>
<feature type="coiled-coil region" evidence="3">
    <location>
        <begin position="22"/>
        <end position="101"/>
    </location>
</feature>
<organism evidence="5 6">
    <name type="scientific">Cirrhinus mrigala</name>
    <name type="common">Mrigala</name>
    <dbReference type="NCBI Taxonomy" id="683832"/>
    <lineage>
        <taxon>Eukaryota</taxon>
        <taxon>Metazoa</taxon>
        <taxon>Chordata</taxon>
        <taxon>Craniata</taxon>
        <taxon>Vertebrata</taxon>
        <taxon>Euteleostomi</taxon>
        <taxon>Actinopterygii</taxon>
        <taxon>Neopterygii</taxon>
        <taxon>Teleostei</taxon>
        <taxon>Ostariophysi</taxon>
        <taxon>Cypriniformes</taxon>
        <taxon>Cyprinidae</taxon>
        <taxon>Labeoninae</taxon>
        <taxon>Labeonini</taxon>
        <taxon>Cirrhinus</taxon>
    </lineage>
</organism>
<dbReference type="AlphaFoldDB" id="A0ABD0Q6N3"/>
<dbReference type="InterPro" id="IPR039008">
    <property type="entry name" value="IF_rod_dom"/>
</dbReference>
<feature type="non-terminal residue" evidence="5">
    <location>
        <position position="1"/>
    </location>
</feature>
<dbReference type="Proteomes" id="UP001529510">
    <property type="component" value="Unassembled WGS sequence"/>
</dbReference>
<dbReference type="InterPro" id="IPR002957">
    <property type="entry name" value="Keratin_I"/>
</dbReference>
<dbReference type="Pfam" id="PF00038">
    <property type="entry name" value="Filament"/>
    <property type="match status" value="1"/>
</dbReference>
<dbReference type="GO" id="GO:0005882">
    <property type="term" value="C:intermediate filament"/>
    <property type="evidence" value="ECO:0007669"/>
    <property type="project" value="UniProtKB-KW"/>
</dbReference>
<accession>A0ABD0Q6N3</accession>
<name>A0ABD0Q6N3_CIRMR</name>